<sequence length="294" mass="31667">MNPGILYALGAYLSWGLFPLYFRQIAAIPALQIVAHRTLWSLAFVAVVLLVTGRLAWLRDVSGATWRRFTVSALLIAVNWLTYVWAVGHGHVIDASLGYFINPLVNVALGFAVLHERPRPVQWAAVALATFGVVWLTVAAGRLPWVALLLAASFGLYGLMRKTAALGALEGLSLEALLLSPLALAALLLAWQAGELAGQTATDWAWLIGTGPVTAGALLLFAAGARRIPLATMGIVQYVSPSLQFLLGVFLFKEPMDATRLVAFGFIWAALGVYSAEGLWQNQRARRAAPARPL</sequence>
<proteinExistence type="inferred from homology"/>
<evidence type="ECO:0000256" key="3">
    <source>
        <dbReference type="ARBA" id="ARBA00022448"/>
    </source>
</evidence>
<organism evidence="10 11">
    <name type="scientific">Pelomonas cellulosilytica</name>
    <dbReference type="NCBI Taxonomy" id="2906762"/>
    <lineage>
        <taxon>Bacteria</taxon>
        <taxon>Pseudomonadati</taxon>
        <taxon>Pseudomonadota</taxon>
        <taxon>Betaproteobacteria</taxon>
        <taxon>Burkholderiales</taxon>
        <taxon>Sphaerotilaceae</taxon>
        <taxon>Roseateles</taxon>
    </lineage>
</organism>
<feature type="transmembrane region" description="Helical" evidence="8">
    <location>
        <begin position="204"/>
        <end position="223"/>
    </location>
</feature>
<feature type="transmembrane region" description="Helical" evidence="8">
    <location>
        <begin position="258"/>
        <end position="276"/>
    </location>
</feature>
<accession>A0ABS8XRI0</accession>
<keyword evidence="4" id="KW-1003">Cell membrane</keyword>
<evidence type="ECO:0000256" key="6">
    <source>
        <dbReference type="ARBA" id="ARBA00022989"/>
    </source>
</evidence>
<dbReference type="Proteomes" id="UP001200741">
    <property type="component" value="Unassembled WGS sequence"/>
</dbReference>
<dbReference type="InterPro" id="IPR037185">
    <property type="entry name" value="EmrE-like"/>
</dbReference>
<evidence type="ECO:0000313" key="10">
    <source>
        <dbReference type="EMBL" id="MCE4553206.1"/>
    </source>
</evidence>
<name>A0ABS8XRI0_9BURK</name>
<keyword evidence="6 8" id="KW-1133">Transmembrane helix</keyword>
<feature type="transmembrane region" description="Helical" evidence="8">
    <location>
        <begin position="69"/>
        <end position="86"/>
    </location>
</feature>
<dbReference type="Pfam" id="PF00892">
    <property type="entry name" value="EamA"/>
    <property type="match status" value="1"/>
</dbReference>
<reference evidence="10 11" key="1">
    <citation type="submission" date="2021-12" db="EMBL/GenBank/DDBJ databases">
        <title>Genome seq of P8.</title>
        <authorList>
            <person name="Seo T."/>
        </authorList>
    </citation>
    <scope>NUCLEOTIDE SEQUENCE [LARGE SCALE GENOMIC DNA]</scope>
    <source>
        <strain evidence="10 11">P8</strain>
    </source>
</reference>
<evidence type="ECO:0000256" key="5">
    <source>
        <dbReference type="ARBA" id="ARBA00022692"/>
    </source>
</evidence>
<protein>
    <submittedName>
        <fullName evidence="10">EamA family transporter RarD</fullName>
    </submittedName>
</protein>
<evidence type="ECO:0000313" key="11">
    <source>
        <dbReference type="Proteomes" id="UP001200741"/>
    </source>
</evidence>
<feature type="transmembrane region" description="Helical" evidence="8">
    <location>
        <begin position="92"/>
        <end position="114"/>
    </location>
</feature>
<comment type="subcellular location">
    <subcellularLocation>
        <location evidence="1">Cell membrane</location>
        <topology evidence="1">Multi-pass membrane protein</topology>
    </subcellularLocation>
</comment>
<keyword evidence="3" id="KW-0813">Transport</keyword>
<dbReference type="InterPro" id="IPR004626">
    <property type="entry name" value="RarD"/>
</dbReference>
<dbReference type="RefSeq" id="WP_233369915.1">
    <property type="nucleotide sequence ID" value="NZ_JAJTWU010000001.1"/>
</dbReference>
<feature type="transmembrane region" description="Helical" evidence="8">
    <location>
        <begin position="235"/>
        <end position="252"/>
    </location>
</feature>
<gene>
    <name evidence="10" type="primary">rarD</name>
    <name evidence="10" type="ORF">LXT13_01930</name>
</gene>
<evidence type="ECO:0000256" key="7">
    <source>
        <dbReference type="ARBA" id="ARBA00023136"/>
    </source>
</evidence>
<feature type="domain" description="EamA" evidence="9">
    <location>
        <begin position="3"/>
        <end position="137"/>
    </location>
</feature>
<evidence type="ECO:0000256" key="1">
    <source>
        <dbReference type="ARBA" id="ARBA00004651"/>
    </source>
</evidence>
<feature type="transmembrane region" description="Helical" evidence="8">
    <location>
        <begin position="12"/>
        <end position="33"/>
    </location>
</feature>
<dbReference type="PANTHER" id="PTHR22911:SF137">
    <property type="entry name" value="SOLUTE CARRIER FAMILY 35 MEMBER G2-RELATED"/>
    <property type="match status" value="1"/>
</dbReference>
<feature type="transmembrane region" description="Helical" evidence="8">
    <location>
        <begin position="121"/>
        <end position="138"/>
    </location>
</feature>
<dbReference type="InterPro" id="IPR000620">
    <property type="entry name" value="EamA_dom"/>
</dbReference>
<comment type="similarity">
    <text evidence="2">Belongs to the EamA transporter family.</text>
</comment>
<comment type="caution">
    <text evidence="10">The sequence shown here is derived from an EMBL/GenBank/DDBJ whole genome shotgun (WGS) entry which is preliminary data.</text>
</comment>
<evidence type="ECO:0000259" key="9">
    <source>
        <dbReference type="Pfam" id="PF00892"/>
    </source>
</evidence>
<dbReference type="EMBL" id="JAJTWU010000001">
    <property type="protein sequence ID" value="MCE4553206.1"/>
    <property type="molecule type" value="Genomic_DNA"/>
</dbReference>
<evidence type="ECO:0000256" key="2">
    <source>
        <dbReference type="ARBA" id="ARBA00007362"/>
    </source>
</evidence>
<evidence type="ECO:0000256" key="4">
    <source>
        <dbReference type="ARBA" id="ARBA00022475"/>
    </source>
</evidence>
<keyword evidence="7 8" id="KW-0472">Membrane</keyword>
<dbReference type="PANTHER" id="PTHR22911">
    <property type="entry name" value="ACYL-MALONYL CONDENSING ENZYME-RELATED"/>
    <property type="match status" value="1"/>
</dbReference>
<dbReference type="NCBIfam" id="TIGR00688">
    <property type="entry name" value="rarD"/>
    <property type="match status" value="1"/>
</dbReference>
<feature type="transmembrane region" description="Helical" evidence="8">
    <location>
        <begin position="39"/>
        <end position="57"/>
    </location>
</feature>
<dbReference type="SUPFAM" id="SSF103481">
    <property type="entry name" value="Multidrug resistance efflux transporter EmrE"/>
    <property type="match status" value="2"/>
</dbReference>
<evidence type="ECO:0000256" key="8">
    <source>
        <dbReference type="SAM" id="Phobius"/>
    </source>
</evidence>
<feature type="transmembrane region" description="Helical" evidence="8">
    <location>
        <begin position="172"/>
        <end position="192"/>
    </location>
</feature>
<keyword evidence="11" id="KW-1185">Reference proteome</keyword>
<feature type="transmembrane region" description="Helical" evidence="8">
    <location>
        <begin position="144"/>
        <end position="160"/>
    </location>
</feature>
<keyword evidence="5 8" id="KW-0812">Transmembrane</keyword>